<dbReference type="AlphaFoldDB" id="A0A1Q5UHZ0"/>
<accession>A0A1Q5UHZ0</accession>
<name>A0A1Q5UHZ0_9EURO</name>
<reference evidence="2 3" key="1">
    <citation type="submission" date="2016-10" db="EMBL/GenBank/DDBJ databases">
        <title>Genome sequence of the ascomycete fungus Penicillium subrubescens.</title>
        <authorList>
            <person name="De Vries R.P."/>
            <person name="Peng M."/>
            <person name="Dilokpimol A."/>
            <person name="Hilden K."/>
            <person name="Makela M.R."/>
            <person name="Grigoriev I."/>
            <person name="Riley R."/>
            <person name="Granchi Z."/>
        </authorList>
    </citation>
    <scope>NUCLEOTIDE SEQUENCE [LARGE SCALE GENOMIC DNA]</scope>
    <source>
        <strain evidence="2 3">CBS 132785</strain>
    </source>
</reference>
<dbReference type="OrthoDB" id="4333237at2759"/>
<dbReference type="EMBL" id="MNBE01000246">
    <property type="protein sequence ID" value="OKP12108.1"/>
    <property type="molecule type" value="Genomic_DNA"/>
</dbReference>
<feature type="chain" id="PRO_5012841075" evidence="1">
    <location>
        <begin position="19"/>
        <end position="107"/>
    </location>
</feature>
<evidence type="ECO:0000313" key="2">
    <source>
        <dbReference type="EMBL" id="OKP12108.1"/>
    </source>
</evidence>
<evidence type="ECO:0000256" key="1">
    <source>
        <dbReference type="SAM" id="SignalP"/>
    </source>
</evidence>
<proteinExistence type="predicted"/>
<organism evidence="2 3">
    <name type="scientific">Penicillium subrubescens</name>
    <dbReference type="NCBI Taxonomy" id="1316194"/>
    <lineage>
        <taxon>Eukaryota</taxon>
        <taxon>Fungi</taxon>
        <taxon>Dikarya</taxon>
        <taxon>Ascomycota</taxon>
        <taxon>Pezizomycotina</taxon>
        <taxon>Eurotiomycetes</taxon>
        <taxon>Eurotiomycetidae</taxon>
        <taxon>Eurotiales</taxon>
        <taxon>Aspergillaceae</taxon>
        <taxon>Penicillium</taxon>
    </lineage>
</organism>
<evidence type="ECO:0000313" key="3">
    <source>
        <dbReference type="Proteomes" id="UP000186955"/>
    </source>
</evidence>
<keyword evidence="3" id="KW-1185">Reference proteome</keyword>
<protein>
    <submittedName>
        <fullName evidence="2">Uncharacterized protein</fullName>
    </submittedName>
</protein>
<dbReference type="Proteomes" id="UP000186955">
    <property type="component" value="Unassembled WGS sequence"/>
</dbReference>
<comment type="caution">
    <text evidence="2">The sequence shown here is derived from an EMBL/GenBank/DDBJ whole genome shotgun (WGS) entry which is preliminary data.</text>
</comment>
<feature type="signal peptide" evidence="1">
    <location>
        <begin position="1"/>
        <end position="18"/>
    </location>
</feature>
<sequence>MQLLSASSLLVLATAVSAKYWNVNIYSDTACKKYISSWSDGSDPWTFGYNYGIHCAKVTNGPDGGSCQFFQDDGCSQDIGNDGRAQVGGKVVTVGYQEIKCWTCRSW</sequence>
<keyword evidence="1" id="KW-0732">Signal</keyword>
<gene>
    <name evidence="2" type="ORF">PENSUB_2349</name>
</gene>